<dbReference type="AlphaFoldDB" id="A0A7W9SVA3"/>
<proteinExistence type="predicted"/>
<keyword evidence="4 8" id="KW-0418">Kinase</keyword>
<keyword evidence="3" id="KW-0547">Nucleotide-binding</keyword>
<organism evidence="8 9">
    <name type="scientific">Armatimonas rosea</name>
    <dbReference type="NCBI Taxonomy" id="685828"/>
    <lineage>
        <taxon>Bacteria</taxon>
        <taxon>Bacillati</taxon>
        <taxon>Armatimonadota</taxon>
        <taxon>Armatimonadia</taxon>
        <taxon>Armatimonadales</taxon>
        <taxon>Armatimonadaceae</taxon>
        <taxon>Armatimonas</taxon>
    </lineage>
</organism>
<dbReference type="CDD" id="cd02020">
    <property type="entry name" value="CMPK"/>
    <property type="match status" value="1"/>
</dbReference>
<dbReference type="EC" id="2.7.4.25" evidence="1"/>
<evidence type="ECO:0000256" key="2">
    <source>
        <dbReference type="ARBA" id="ARBA00022679"/>
    </source>
</evidence>
<comment type="catalytic activity">
    <reaction evidence="7">
        <text>CMP + ATP = CDP + ADP</text>
        <dbReference type="Rhea" id="RHEA:11600"/>
        <dbReference type="ChEBI" id="CHEBI:30616"/>
        <dbReference type="ChEBI" id="CHEBI:58069"/>
        <dbReference type="ChEBI" id="CHEBI:60377"/>
        <dbReference type="ChEBI" id="CHEBI:456216"/>
        <dbReference type="EC" id="2.7.4.25"/>
    </reaction>
</comment>
<dbReference type="GO" id="GO:0005524">
    <property type="term" value="F:ATP binding"/>
    <property type="evidence" value="ECO:0007669"/>
    <property type="project" value="UniProtKB-KW"/>
</dbReference>
<sequence>MSIKITITGEPGCGKTTVAKLLQESLQIEYYSTGAMQRQIAASKNLTTLEYNKLAESDRSIDDEIDSLTQRIGQEKERFIFDSRLAWHFMPYSLKVFVTCLPAVAAARVYGQERIGESFVSKENAMNLLRERYFSENNRFLKYYNASLNNLSNYDLVVDSSVLDAKSIAALIVNELTTDGCLLHPISLVSPRSLQPSQEIRSVSEEALESLTRHPEYQEIPVTVCRVDGNWTILDGHKRCALALKQGKTHLRCRLAGQEDEIYRSGMTFRSFVRGAVTKARIYDWEDAFGFRFQG</sequence>
<evidence type="ECO:0000313" key="9">
    <source>
        <dbReference type="Proteomes" id="UP000520814"/>
    </source>
</evidence>
<evidence type="ECO:0000256" key="4">
    <source>
        <dbReference type="ARBA" id="ARBA00022777"/>
    </source>
</evidence>
<dbReference type="RefSeq" id="WP_184202546.1">
    <property type="nucleotide sequence ID" value="NZ_JACHGW010000004.1"/>
</dbReference>
<dbReference type="InterPro" id="IPR027417">
    <property type="entry name" value="P-loop_NTPase"/>
</dbReference>
<dbReference type="GO" id="GO:0036431">
    <property type="term" value="F:dCMP kinase activity"/>
    <property type="evidence" value="ECO:0007669"/>
    <property type="project" value="InterPro"/>
</dbReference>
<dbReference type="Pfam" id="PF13189">
    <property type="entry name" value="Cytidylate_kin2"/>
    <property type="match status" value="1"/>
</dbReference>
<keyword evidence="5" id="KW-0067">ATP-binding</keyword>
<dbReference type="SUPFAM" id="SSF110849">
    <property type="entry name" value="ParB/Sulfiredoxin"/>
    <property type="match status" value="1"/>
</dbReference>
<keyword evidence="2" id="KW-0808">Transferase</keyword>
<reference evidence="8 9" key="1">
    <citation type="submission" date="2020-08" db="EMBL/GenBank/DDBJ databases">
        <title>Genomic Encyclopedia of Type Strains, Phase IV (KMG-IV): sequencing the most valuable type-strain genomes for metagenomic binning, comparative biology and taxonomic classification.</title>
        <authorList>
            <person name="Goeker M."/>
        </authorList>
    </citation>
    <scope>NUCLEOTIDE SEQUENCE [LARGE SCALE GENOMIC DNA]</scope>
    <source>
        <strain evidence="8 9">DSM 23562</strain>
    </source>
</reference>
<dbReference type="Proteomes" id="UP000520814">
    <property type="component" value="Unassembled WGS sequence"/>
</dbReference>
<name>A0A7W9SVA3_ARMRO</name>
<evidence type="ECO:0000256" key="6">
    <source>
        <dbReference type="ARBA" id="ARBA00047615"/>
    </source>
</evidence>
<gene>
    <name evidence="8" type="ORF">HNQ39_004675</name>
</gene>
<protein>
    <recommendedName>
        <fullName evidence="1">(d)CMP kinase</fullName>
        <ecNumber evidence="1">2.7.4.25</ecNumber>
    </recommendedName>
</protein>
<dbReference type="Gene3D" id="3.90.1530.10">
    <property type="entry name" value="Conserved hypothetical protein from pyrococcus furiosus pfu- 392566-001, ParB domain"/>
    <property type="match status" value="1"/>
</dbReference>
<evidence type="ECO:0000256" key="5">
    <source>
        <dbReference type="ARBA" id="ARBA00022840"/>
    </source>
</evidence>
<evidence type="ECO:0000256" key="3">
    <source>
        <dbReference type="ARBA" id="ARBA00022741"/>
    </source>
</evidence>
<evidence type="ECO:0000313" key="8">
    <source>
        <dbReference type="EMBL" id="MBB6052854.1"/>
    </source>
</evidence>
<comment type="catalytic activity">
    <reaction evidence="6">
        <text>dCMP + ATP = dCDP + ADP</text>
        <dbReference type="Rhea" id="RHEA:25094"/>
        <dbReference type="ChEBI" id="CHEBI:30616"/>
        <dbReference type="ChEBI" id="CHEBI:57566"/>
        <dbReference type="ChEBI" id="CHEBI:58593"/>
        <dbReference type="ChEBI" id="CHEBI:456216"/>
        <dbReference type="EC" id="2.7.4.25"/>
    </reaction>
</comment>
<evidence type="ECO:0000256" key="1">
    <source>
        <dbReference type="ARBA" id="ARBA00012906"/>
    </source>
</evidence>
<dbReference type="InterPro" id="IPR036086">
    <property type="entry name" value="ParB/Sulfiredoxin_sf"/>
</dbReference>
<dbReference type="EMBL" id="JACHGW010000004">
    <property type="protein sequence ID" value="MBB6052854.1"/>
    <property type="molecule type" value="Genomic_DNA"/>
</dbReference>
<dbReference type="InterPro" id="IPR011994">
    <property type="entry name" value="Cytidylate_kinase_dom"/>
</dbReference>
<keyword evidence="9" id="KW-1185">Reference proteome</keyword>
<dbReference type="Gene3D" id="3.40.50.300">
    <property type="entry name" value="P-loop containing nucleotide triphosphate hydrolases"/>
    <property type="match status" value="1"/>
</dbReference>
<dbReference type="GO" id="GO:0006139">
    <property type="term" value="P:nucleobase-containing compound metabolic process"/>
    <property type="evidence" value="ECO:0007669"/>
    <property type="project" value="InterPro"/>
</dbReference>
<comment type="caution">
    <text evidence="8">The sequence shown here is derived from an EMBL/GenBank/DDBJ whole genome shotgun (WGS) entry which is preliminary data.</text>
</comment>
<dbReference type="SUPFAM" id="SSF52540">
    <property type="entry name" value="P-loop containing nucleoside triphosphate hydrolases"/>
    <property type="match status" value="1"/>
</dbReference>
<accession>A0A7W9SVA3</accession>
<evidence type="ECO:0000256" key="7">
    <source>
        <dbReference type="ARBA" id="ARBA00048478"/>
    </source>
</evidence>